<gene>
    <name evidence="2" type="ORF">Lcin_1767</name>
    <name evidence="3" type="ORF">NCTC12438_03001</name>
</gene>
<evidence type="ECO:0000313" key="4">
    <source>
        <dbReference type="Proteomes" id="UP000054854"/>
    </source>
</evidence>
<evidence type="ECO:0000256" key="1">
    <source>
        <dbReference type="SAM" id="MobiDB-lite"/>
    </source>
</evidence>
<dbReference type="OrthoDB" id="5652558at2"/>
<dbReference type="STRING" id="28085.Lcin_1767"/>
<keyword evidence="4" id="KW-1185">Reference proteome</keyword>
<dbReference type="Proteomes" id="UP000054854">
    <property type="component" value="Unassembled WGS sequence"/>
</dbReference>
<proteinExistence type="predicted"/>
<accession>A0A378IMJ5</accession>
<name>A0A378IMJ5_9GAMM</name>
<dbReference type="Proteomes" id="UP000255316">
    <property type="component" value="Unassembled WGS sequence"/>
</dbReference>
<feature type="region of interest" description="Disordered" evidence="1">
    <location>
        <begin position="143"/>
        <end position="173"/>
    </location>
</feature>
<organism evidence="3 5">
    <name type="scientific">Legionella cincinnatiensis</name>
    <dbReference type="NCBI Taxonomy" id="28085"/>
    <lineage>
        <taxon>Bacteria</taxon>
        <taxon>Pseudomonadati</taxon>
        <taxon>Pseudomonadota</taxon>
        <taxon>Gammaproteobacteria</taxon>
        <taxon>Legionellales</taxon>
        <taxon>Legionellaceae</taxon>
        <taxon>Legionella</taxon>
    </lineage>
</organism>
<dbReference type="EMBL" id="UGNX01000001">
    <property type="protein sequence ID" value="STX36369.1"/>
    <property type="molecule type" value="Genomic_DNA"/>
</dbReference>
<dbReference type="RefSeq" id="WP_058464944.1">
    <property type="nucleotide sequence ID" value="NZ_CAAAHQ010000037.1"/>
</dbReference>
<reference evidence="2 4" key="1">
    <citation type="submission" date="2015-11" db="EMBL/GenBank/DDBJ databases">
        <title>Genomic analysis of 38 Legionella species identifies large and diverse effector repertoires.</title>
        <authorList>
            <person name="Burstein D."/>
            <person name="Amaro F."/>
            <person name="Zusman T."/>
            <person name="Lifshitz Z."/>
            <person name="Cohen O."/>
            <person name="Gilbert J.A."/>
            <person name="Pupko T."/>
            <person name="Shuman H.A."/>
            <person name="Segal G."/>
        </authorList>
    </citation>
    <scope>NUCLEOTIDE SEQUENCE [LARGE SCALE GENOMIC DNA]</scope>
    <source>
        <strain evidence="2 4">CDC#72-OH-14</strain>
    </source>
</reference>
<evidence type="ECO:0000313" key="2">
    <source>
        <dbReference type="EMBL" id="KTC85267.1"/>
    </source>
</evidence>
<sequence>MLKKDAQFIRNELELNRLYALKERSNAENYQIISFCVMNIRALEEYPLINCDDDMQLELLTLRGDYYLSLFKALSEIKNPTEKDISDRLRYREIAYEYHPEDVKKIEQEFQLQEAKLNLDEDFSLALYLNELEKKGVLKEELEQKETPLEEQEQNESLIEKPEHNEKHSPQELKQNESLLEKPEQSKKHLQELEQNEDLEELEHNEEFVLIESSQEKAVPSKKVSPLIQEDVKKKYHNSLFDWAKNTPPEVLERYINKIIDKKYTPLVSTLSFRQRTEPVKEYLRRSKNESGDNRLAYILSSGSQEDGALNQLLVKDLTPLMLRKHFIPDINLAIQDKSFAQNIVDITRDVVLFAKKDKQFTHPFSNVGISLVYRAIYDWVDSLTEKSFQSLVKSALKQYEGKTWGSYWGSSRRIVIEDYLKENCNSKALAMIFMNNIEMSTLSECLFTKIVETIKKEIISGEYPKMKQDLKYKLVADFNLKEHKDFYLANLRMHHETIAAAAKNSPSVTLNNVG</sequence>
<reference evidence="3 5" key="2">
    <citation type="submission" date="2018-06" db="EMBL/GenBank/DDBJ databases">
        <authorList>
            <consortium name="Pathogen Informatics"/>
            <person name="Doyle S."/>
        </authorList>
    </citation>
    <scope>NUCLEOTIDE SEQUENCE [LARGE SCALE GENOMIC DNA]</scope>
    <source>
        <strain evidence="3 5">NCTC12438</strain>
    </source>
</reference>
<dbReference type="AlphaFoldDB" id="A0A378IMJ5"/>
<feature type="compositionally biased region" description="Basic and acidic residues" evidence="1">
    <location>
        <begin position="158"/>
        <end position="173"/>
    </location>
</feature>
<dbReference type="EMBL" id="LNXX01000029">
    <property type="protein sequence ID" value="KTC85267.1"/>
    <property type="molecule type" value="Genomic_DNA"/>
</dbReference>
<protein>
    <submittedName>
        <fullName evidence="3">Uncharacterized protein</fullName>
    </submittedName>
</protein>
<evidence type="ECO:0000313" key="5">
    <source>
        <dbReference type="Proteomes" id="UP000255316"/>
    </source>
</evidence>
<evidence type="ECO:0000313" key="3">
    <source>
        <dbReference type="EMBL" id="STX36369.1"/>
    </source>
</evidence>